<feature type="non-terminal residue" evidence="2">
    <location>
        <position position="158"/>
    </location>
</feature>
<protein>
    <submittedName>
        <fullName evidence="2">Uncharacterized protein</fullName>
    </submittedName>
</protein>
<dbReference type="InParanoid" id="A0A6P7H6E8"/>
<accession>A0A6P7H6E8</accession>
<sequence>MAPTPPTYEDARKVGSNLFQGLSSDETDGYSSMDDKSANNDGFKLPRSEKKREKSKKKREEKKKERDEKNKPEEKKKDKDNPEVEAMEEDAPDEAGRGTIKRARTAKSESEEEDPKVSALQEVIEELKARFRKAEDQMAKKDEENVQLKAEIQKLSSR</sequence>
<reference evidence="2" key="1">
    <citation type="submission" date="2025-08" db="UniProtKB">
        <authorList>
            <consortium name="RefSeq"/>
        </authorList>
    </citation>
    <scope>IDENTIFICATION</scope>
    <source>
        <tissue evidence="2">Whole insect</tissue>
    </source>
</reference>
<evidence type="ECO:0000256" key="1">
    <source>
        <dbReference type="SAM" id="MobiDB-lite"/>
    </source>
</evidence>
<feature type="compositionally biased region" description="Basic and acidic residues" evidence="1">
    <location>
        <begin position="62"/>
        <end position="82"/>
    </location>
</feature>
<dbReference type="RefSeq" id="XP_028154137.1">
    <property type="nucleotide sequence ID" value="XM_028298336.1"/>
</dbReference>
<name>A0A6P7H6E8_DIAVI</name>
<feature type="compositionally biased region" description="Acidic residues" evidence="1">
    <location>
        <begin position="83"/>
        <end position="93"/>
    </location>
</feature>
<feature type="region of interest" description="Disordered" evidence="1">
    <location>
        <begin position="1"/>
        <end position="119"/>
    </location>
</feature>
<evidence type="ECO:0000313" key="2">
    <source>
        <dbReference type="RefSeq" id="XP_028154137.1"/>
    </source>
</evidence>
<dbReference type="AlphaFoldDB" id="A0A6P7H6E8"/>
<feature type="compositionally biased region" description="Basic and acidic residues" evidence="1">
    <location>
        <begin position="33"/>
        <end position="52"/>
    </location>
</feature>
<gene>
    <name evidence="2" type="primary">LOC114347665</name>
</gene>
<organism evidence="2">
    <name type="scientific">Diabrotica virgifera virgifera</name>
    <name type="common">western corn rootworm</name>
    <dbReference type="NCBI Taxonomy" id="50390"/>
    <lineage>
        <taxon>Eukaryota</taxon>
        <taxon>Metazoa</taxon>
        <taxon>Ecdysozoa</taxon>
        <taxon>Arthropoda</taxon>
        <taxon>Hexapoda</taxon>
        <taxon>Insecta</taxon>
        <taxon>Pterygota</taxon>
        <taxon>Neoptera</taxon>
        <taxon>Endopterygota</taxon>
        <taxon>Coleoptera</taxon>
        <taxon>Polyphaga</taxon>
        <taxon>Cucujiformia</taxon>
        <taxon>Chrysomeloidea</taxon>
        <taxon>Chrysomelidae</taxon>
        <taxon>Galerucinae</taxon>
        <taxon>Diabroticina</taxon>
        <taxon>Diabroticites</taxon>
        <taxon>Diabrotica</taxon>
    </lineage>
</organism>
<proteinExistence type="predicted"/>